<feature type="domain" description="DUF1559" evidence="1">
    <location>
        <begin position="1"/>
        <end position="90"/>
    </location>
</feature>
<feature type="non-terminal residue" evidence="2">
    <location>
        <position position="1"/>
    </location>
</feature>
<organism evidence="2 3">
    <name type="scientific">Blastopirellula marina DSM 3645</name>
    <dbReference type="NCBI Taxonomy" id="314230"/>
    <lineage>
        <taxon>Bacteria</taxon>
        <taxon>Pseudomonadati</taxon>
        <taxon>Planctomycetota</taxon>
        <taxon>Planctomycetia</taxon>
        <taxon>Pirellulales</taxon>
        <taxon>Pirellulaceae</taxon>
        <taxon>Blastopirellula</taxon>
    </lineage>
</organism>
<dbReference type="RefSeq" id="WP_002651610.1">
    <property type="nucleotide sequence ID" value="NZ_CH672376.1"/>
</dbReference>
<gene>
    <name evidence="2" type="ORF">DSM3645_18566</name>
</gene>
<evidence type="ECO:0000259" key="1">
    <source>
        <dbReference type="Pfam" id="PF07596"/>
    </source>
</evidence>
<dbReference type="Proteomes" id="UP000004358">
    <property type="component" value="Unassembled WGS sequence"/>
</dbReference>
<dbReference type="EMBL" id="AANZ01000022">
    <property type="protein sequence ID" value="EAQ78368.1"/>
    <property type="molecule type" value="Genomic_DNA"/>
</dbReference>
<dbReference type="HOGENOM" id="CLU_2189341_0_0_0"/>
<dbReference type="AlphaFoldDB" id="A3ZZ03"/>
<comment type="caution">
    <text evidence="2">The sequence shown here is derived from an EMBL/GenBank/DDBJ whole genome shotgun (WGS) entry which is preliminary data.</text>
</comment>
<protein>
    <recommendedName>
        <fullName evidence="1">DUF1559 domain-containing protein</fullName>
    </recommendedName>
</protein>
<dbReference type="eggNOG" id="COG4968">
    <property type="taxonomic scope" value="Bacteria"/>
</dbReference>
<evidence type="ECO:0000313" key="3">
    <source>
        <dbReference type="Proteomes" id="UP000004358"/>
    </source>
</evidence>
<reference evidence="2 3" key="1">
    <citation type="submission" date="2006-02" db="EMBL/GenBank/DDBJ databases">
        <authorList>
            <person name="Amann R."/>
            <person name="Ferriera S."/>
            <person name="Johnson J."/>
            <person name="Kravitz S."/>
            <person name="Halpern A."/>
            <person name="Remington K."/>
            <person name="Beeson K."/>
            <person name="Tran B."/>
            <person name="Rogers Y.-H."/>
            <person name="Friedman R."/>
            <person name="Venter J.C."/>
        </authorList>
    </citation>
    <scope>NUCLEOTIDE SEQUENCE [LARGE SCALE GENOMIC DNA]</scope>
    <source>
        <strain evidence="2 3">DSM 3645</strain>
    </source>
</reference>
<dbReference type="OrthoDB" id="270727at2"/>
<sequence>GFRDIIDGTSNTLAIAESVGNKPGSHRLWAWGVYSGGMGTSGGINANFPNLSGWTFWNNDSFNGPSSYHPGGCLATFADGSVRYIPETIQLSTLLDLTTIKGNEVIPEY</sequence>
<name>A3ZZ03_9BACT</name>
<dbReference type="STRING" id="314230.DSM3645_18566"/>
<proteinExistence type="predicted"/>
<accession>A3ZZ03</accession>
<evidence type="ECO:0000313" key="2">
    <source>
        <dbReference type="EMBL" id="EAQ78368.1"/>
    </source>
</evidence>
<dbReference type="NCBIfam" id="TIGR04294">
    <property type="entry name" value="pre_pil_HX9DG"/>
    <property type="match status" value="1"/>
</dbReference>
<dbReference type="InterPro" id="IPR027558">
    <property type="entry name" value="Pre_pil_HX9DG_C"/>
</dbReference>
<dbReference type="Pfam" id="PF07596">
    <property type="entry name" value="SBP_bac_10"/>
    <property type="match status" value="1"/>
</dbReference>
<dbReference type="InterPro" id="IPR011453">
    <property type="entry name" value="DUF1559"/>
</dbReference>